<dbReference type="SUPFAM" id="SSF56399">
    <property type="entry name" value="ADP-ribosylation"/>
    <property type="match status" value="1"/>
</dbReference>
<gene>
    <name evidence="1" type="ORF">ACFSAU_06335</name>
</gene>
<dbReference type="Proteomes" id="UP001597139">
    <property type="component" value="Unassembled WGS sequence"/>
</dbReference>
<evidence type="ECO:0000313" key="2">
    <source>
        <dbReference type="Proteomes" id="UP001597139"/>
    </source>
</evidence>
<dbReference type="EMBL" id="JBHUCZ010000002">
    <property type="protein sequence ID" value="MFD1567104.1"/>
    <property type="molecule type" value="Genomic_DNA"/>
</dbReference>
<proteinExistence type="predicted"/>
<dbReference type="Pfam" id="PF06108">
    <property type="entry name" value="DUF952"/>
    <property type="match status" value="1"/>
</dbReference>
<evidence type="ECO:0000313" key="1">
    <source>
        <dbReference type="EMBL" id="MFD1567104.1"/>
    </source>
</evidence>
<reference evidence="1 2" key="1">
    <citation type="journal article" date="2019" name="Int. J. Syst. Evol. Microbiol.">
        <title>The Global Catalogue of Microorganisms (GCM) 10K type strain sequencing project: providing services to taxonomists for standard genome sequencing and annotation.</title>
        <authorList>
            <consortium name="The Broad Institute Genomics Platform"/>
            <consortium name="The Broad Institute Genome Sequencing Center for Infectious Disease"/>
            <person name="Wu L."/>
            <person name="Ma J."/>
        </authorList>
    </citation>
    <scope>NUCLEOTIDE SEQUENCE [LARGE SCALE GENOMIC DNA]</scope>
    <source>
        <strain evidence="1 2">CGMCC 1.12859</strain>
    </source>
</reference>
<comment type="caution">
    <text evidence="1">The sequence shown here is derived from an EMBL/GenBank/DDBJ whole genome shotgun (WGS) entry which is preliminary data.</text>
</comment>
<sequence length="130" mass="14610">MPVIMHALPEADWAAAERAGEYRPASLDEEGFIPLQDPADIVAHTNERYAREERDDIGVFAVRSETLGDALRYEDIDGGRRPRLYGSVAPDGVAMWGHFPRDRHGFHLPEWAVDLVAADRLPEEANGEFR</sequence>
<protein>
    <submittedName>
        <fullName evidence="1">DUF952 domain-containing protein</fullName>
    </submittedName>
</protein>
<dbReference type="AlphaFoldDB" id="A0ABD6BPN1"/>
<dbReference type="InterPro" id="IPR009297">
    <property type="entry name" value="DUF952"/>
</dbReference>
<name>A0ABD6BPN1_9EURY</name>
<organism evidence="1 2">
    <name type="scientific">Halolamina litorea</name>
    <dbReference type="NCBI Taxonomy" id="1515593"/>
    <lineage>
        <taxon>Archaea</taxon>
        <taxon>Methanobacteriati</taxon>
        <taxon>Methanobacteriota</taxon>
        <taxon>Stenosarchaea group</taxon>
        <taxon>Halobacteria</taxon>
        <taxon>Halobacteriales</taxon>
        <taxon>Haloferacaceae</taxon>
    </lineage>
</organism>
<dbReference type="Gene3D" id="3.20.170.20">
    <property type="entry name" value="Protein of unknown function DUF952"/>
    <property type="match status" value="1"/>
</dbReference>
<accession>A0ABD6BPN1</accession>
<keyword evidence="2" id="KW-1185">Reference proteome</keyword>
<dbReference type="RefSeq" id="WP_267646456.1">
    <property type="nucleotide sequence ID" value="NZ_JANHGR010000001.1"/>
</dbReference>